<feature type="region of interest" description="Disordered" evidence="1">
    <location>
        <begin position="226"/>
        <end position="273"/>
    </location>
</feature>
<feature type="compositionally biased region" description="Polar residues" evidence="1">
    <location>
        <begin position="307"/>
        <end position="321"/>
    </location>
</feature>
<proteinExistence type="predicted"/>
<evidence type="ECO:0000256" key="1">
    <source>
        <dbReference type="SAM" id="MobiDB-lite"/>
    </source>
</evidence>
<evidence type="ECO:0000313" key="3">
    <source>
        <dbReference type="EMBL" id="CAL1681943.1"/>
    </source>
</evidence>
<dbReference type="Gene3D" id="3.15.10.30">
    <property type="entry name" value="Haemolymph juvenile hormone binding protein"/>
    <property type="match status" value="1"/>
</dbReference>
<feature type="compositionally biased region" description="Polar residues" evidence="1">
    <location>
        <begin position="167"/>
        <end position="176"/>
    </location>
</feature>
<feature type="compositionally biased region" description="Basic and acidic residues" evidence="1">
    <location>
        <begin position="261"/>
        <end position="273"/>
    </location>
</feature>
<reference evidence="3" key="1">
    <citation type="submission" date="2024-04" db="EMBL/GenBank/DDBJ databases">
        <authorList>
            <consortium name="Molecular Ecology Group"/>
        </authorList>
    </citation>
    <scope>NUCLEOTIDE SEQUENCE</scope>
</reference>
<feature type="region of interest" description="Disordered" evidence="1">
    <location>
        <begin position="289"/>
        <end position="321"/>
    </location>
</feature>
<name>A0AAV2NQE6_9HYME</name>
<organism evidence="3 4">
    <name type="scientific">Lasius platythorax</name>
    <dbReference type="NCBI Taxonomy" id="488582"/>
    <lineage>
        <taxon>Eukaryota</taxon>
        <taxon>Metazoa</taxon>
        <taxon>Ecdysozoa</taxon>
        <taxon>Arthropoda</taxon>
        <taxon>Hexapoda</taxon>
        <taxon>Insecta</taxon>
        <taxon>Pterygota</taxon>
        <taxon>Neoptera</taxon>
        <taxon>Endopterygota</taxon>
        <taxon>Hymenoptera</taxon>
        <taxon>Apocrita</taxon>
        <taxon>Aculeata</taxon>
        <taxon>Formicoidea</taxon>
        <taxon>Formicidae</taxon>
        <taxon>Formicinae</taxon>
        <taxon>Lasius</taxon>
        <taxon>Lasius</taxon>
    </lineage>
</organism>
<dbReference type="AlphaFoldDB" id="A0AAV2NQE6"/>
<gene>
    <name evidence="3" type="ORF">LPLAT_LOCUS7854</name>
</gene>
<feature type="chain" id="PRO_5043584551" evidence="2">
    <location>
        <begin position="23"/>
        <end position="600"/>
    </location>
</feature>
<evidence type="ECO:0000256" key="2">
    <source>
        <dbReference type="SAM" id="SignalP"/>
    </source>
</evidence>
<protein>
    <submittedName>
        <fullName evidence="3">Uncharacterized protein</fullName>
    </submittedName>
</protein>
<accession>A0AAV2NQE6</accession>
<feature type="region of interest" description="Disordered" evidence="1">
    <location>
        <begin position="167"/>
        <end position="212"/>
    </location>
</feature>
<feature type="signal peptide" evidence="2">
    <location>
        <begin position="1"/>
        <end position="22"/>
    </location>
</feature>
<keyword evidence="4" id="KW-1185">Reference proteome</keyword>
<sequence length="600" mass="68025">MQGLANILHMLLILSTITLARCTLLEMSRMLWNKTVSGGLTKIGKLDPLRVPVIKIDQSEGETSYRVILRNLEIVGLNESILESVHVARSGLNSNLSEFEAGYVSYSNIRDVDSIRYRFHTMMKEPNAPKESFEAVVSPVNRATDIRPSSRHYQEARFEKLQQDQYGSRTFEQSQQYDRRTPFRSDATFDRGNLKASGNFETNPGNLEDFKRPPYIQPIYAQRARNVQGYQGSSRSSEDIIDCEDTRGSQFRGNQKGSRKYGPEIRQDADDKYYGKRIENVEVSASETVETRLKNQGDARPPALYNREQSPRSNVAPSSNVKLSRNGMREQTGYIDIVYADDKANGSIKRFGNLGINPVENRQIYGIEDVMKDIRENTRFIIHNFTEGEALRKRNDIVKAAMEAKNLKNLTRYAKSYQEQQGYFEEGMQLIYHYGGMDARNDSAPQNIKFNDTKRTKRAHPEEADEDDVMRVILRIRVPLLHVKSQYTLTGKVGKEMLHGNGLLTGNFTDVVGDFTLELKKINEELMIVRAARAKLSAKDKKISLQGMNEAGPVQVILNHSLMAAEAVAAMLADDFATKGLSEKTADALIYRMYKNLPVN</sequence>
<evidence type="ECO:0000313" key="4">
    <source>
        <dbReference type="Proteomes" id="UP001497644"/>
    </source>
</evidence>
<dbReference type="EMBL" id="OZ034826">
    <property type="protein sequence ID" value="CAL1681943.1"/>
    <property type="molecule type" value="Genomic_DNA"/>
</dbReference>
<dbReference type="Proteomes" id="UP001497644">
    <property type="component" value="Chromosome 3"/>
</dbReference>
<dbReference type="InterPro" id="IPR038606">
    <property type="entry name" value="To_sf"/>
</dbReference>
<feature type="compositionally biased region" description="Basic and acidic residues" evidence="1">
    <location>
        <begin position="177"/>
        <end position="193"/>
    </location>
</feature>
<keyword evidence="2" id="KW-0732">Signal</keyword>